<comment type="caution">
    <text evidence="3">The sequence shown here is derived from an EMBL/GenBank/DDBJ whole genome shotgun (WGS) entry which is preliminary data.</text>
</comment>
<evidence type="ECO:0000313" key="4">
    <source>
        <dbReference type="Proteomes" id="UP000293331"/>
    </source>
</evidence>
<dbReference type="RefSeq" id="WP_129877185.1">
    <property type="nucleotide sequence ID" value="NZ_SEWG01000005.1"/>
</dbReference>
<organism evidence="3 4">
    <name type="scientific">Mucilaginibacter terrigena</name>
    <dbReference type="NCBI Taxonomy" id="2492395"/>
    <lineage>
        <taxon>Bacteria</taxon>
        <taxon>Pseudomonadati</taxon>
        <taxon>Bacteroidota</taxon>
        <taxon>Sphingobacteriia</taxon>
        <taxon>Sphingobacteriales</taxon>
        <taxon>Sphingobacteriaceae</taxon>
        <taxon>Mucilaginibacter</taxon>
    </lineage>
</organism>
<protein>
    <recommendedName>
        <fullName evidence="2">SbsA Ig-like domain-containing protein</fullName>
    </recommendedName>
</protein>
<dbReference type="AlphaFoldDB" id="A0A4Q5LMS4"/>
<feature type="domain" description="SbsA Ig-like" evidence="2">
    <location>
        <begin position="38"/>
        <end position="136"/>
    </location>
</feature>
<keyword evidence="1" id="KW-0732">Signal</keyword>
<accession>A0A4Q5LMS4</accession>
<dbReference type="InterPro" id="IPR013784">
    <property type="entry name" value="Carb-bd-like_fold"/>
</dbReference>
<evidence type="ECO:0000259" key="2">
    <source>
        <dbReference type="Pfam" id="PF13205"/>
    </source>
</evidence>
<dbReference type="GO" id="GO:0030246">
    <property type="term" value="F:carbohydrate binding"/>
    <property type="evidence" value="ECO:0007669"/>
    <property type="project" value="InterPro"/>
</dbReference>
<dbReference type="SUPFAM" id="SSF49452">
    <property type="entry name" value="Starch-binding domain-like"/>
    <property type="match status" value="1"/>
</dbReference>
<evidence type="ECO:0000313" key="3">
    <source>
        <dbReference type="EMBL" id="RYU89326.1"/>
    </source>
</evidence>
<dbReference type="PROSITE" id="PS51257">
    <property type="entry name" value="PROKAR_LIPOPROTEIN"/>
    <property type="match status" value="1"/>
</dbReference>
<gene>
    <name evidence="3" type="ORF">EWM62_13410</name>
</gene>
<reference evidence="3 4" key="1">
    <citation type="submission" date="2019-02" db="EMBL/GenBank/DDBJ databases">
        <title>Bacterial novel species Mucilaginibacter sp. 17JY9-4 isolated from soil.</title>
        <authorList>
            <person name="Jung H.-Y."/>
        </authorList>
    </citation>
    <scope>NUCLEOTIDE SEQUENCE [LARGE SCALE GENOMIC DNA]</scope>
    <source>
        <strain evidence="3 4">17JY9-4</strain>
    </source>
</reference>
<dbReference type="OrthoDB" id="9809989at2"/>
<proteinExistence type="predicted"/>
<name>A0A4Q5LMS4_9SPHI</name>
<dbReference type="Gene3D" id="2.60.40.1120">
    <property type="entry name" value="Carboxypeptidase-like, regulatory domain"/>
    <property type="match status" value="1"/>
</dbReference>
<dbReference type="InterPro" id="IPR032812">
    <property type="entry name" value="SbsA_Ig"/>
</dbReference>
<dbReference type="Proteomes" id="UP000293331">
    <property type="component" value="Unassembled WGS sequence"/>
</dbReference>
<dbReference type="EMBL" id="SEWG01000005">
    <property type="protein sequence ID" value="RYU89326.1"/>
    <property type="molecule type" value="Genomic_DNA"/>
</dbReference>
<evidence type="ECO:0000256" key="1">
    <source>
        <dbReference type="ARBA" id="ARBA00022729"/>
    </source>
</evidence>
<keyword evidence="4" id="KW-1185">Reference proteome</keyword>
<dbReference type="Pfam" id="PF13205">
    <property type="entry name" value="Big_5"/>
    <property type="match status" value="1"/>
</dbReference>
<sequence length="547" mass="62818">MLNPKSVIFSKNFFFILVALIVFGCASIQKPMGGPRDLTPPKLLKATPENMTRNFAAKEIKLEFDEFFKLSNQYQEISISPAQEKPAEYKIDRKNLIIDFKDTLQKNTTYVINFGKAIQDVNESNVLPNFTYVFSTGPHIDSLSMSGTVINSITQEKEKEATVMIFPIRQDSLLFGKKKPTIFATTDSSGNFSLNNLHDGEYKIYALKEPSPNKIFDNDKELIAFSNKTINLTKDTSNIKLSLFQQIPEKFRLMEKKFTPDGIFSMIFNKRLENPSIKVVYPPAFDSQKILEISKTKDTALIYMRNMDFDSLRVAILDNNKPIDTVYQLKGRKESFARNLNFKYSINRDNKLKPNTDLRITSNLPIASFEPGLIVLMQDSASLTNFTIQKDTANTRNLFLKYRFKPGGRYQLLLNEAAVTDIYGDKNKRAGISFEADKPENYSMLTLKVSVPDTSKRYVVELLDEQKVLMRSDPVSKSTSVIYKNFLTGKYKVRVIYDSNRNGRWDSGNVRRKTQPENIWLYEKEITLRPNWEAEEPIDIPREPVIP</sequence>